<dbReference type="EMBL" id="ABYJ02000320">
    <property type="protein sequence ID" value="EEU98587.1"/>
    <property type="molecule type" value="Genomic_DNA"/>
</dbReference>
<keyword evidence="1" id="KW-1133">Transmembrane helix</keyword>
<accession>C7GHW8</accession>
<evidence type="ECO:0000256" key="1">
    <source>
        <dbReference type="SAM" id="Phobius"/>
    </source>
</evidence>
<sequence>MLETDRVYISYMAIAVILCAALLCIAKIFKQEVRENEAG</sequence>
<dbReference type="Proteomes" id="UP000004828">
    <property type="component" value="Unassembled WGS sequence"/>
</dbReference>
<reference evidence="2 3" key="1">
    <citation type="submission" date="2009-08" db="EMBL/GenBank/DDBJ databases">
        <authorList>
            <person name="Weinstock G."/>
            <person name="Sodergren E."/>
            <person name="Clifton S."/>
            <person name="Fulton L."/>
            <person name="Fulton B."/>
            <person name="Courtney L."/>
            <person name="Fronick C."/>
            <person name="Harrison M."/>
            <person name="Strong C."/>
            <person name="Farmer C."/>
            <person name="Delahaunty K."/>
            <person name="Markovic C."/>
            <person name="Hall O."/>
            <person name="Minx P."/>
            <person name="Tomlinson C."/>
            <person name="Mitreva M."/>
            <person name="Nelson J."/>
            <person name="Hou S."/>
            <person name="Wollam A."/>
            <person name="Pepin K.H."/>
            <person name="Johnson M."/>
            <person name="Bhonagiri V."/>
            <person name="Nash W.E."/>
            <person name="Warren W."/>
            <person name="Chinwalla A."/>
            <person name="Mardis E.R."/>
            <person name="Wilson R.K."/>
        </authorList>
    </citation>
    <scope>NUCLEOTIDE SEQUENCE [LARGE SCALE GENOMIC DNA]</scope>
    <source>
        <strain evidence="2 3">L1-82</strain>
    </source>
</reference>
<gene>
    <name evidence="2" type="ORF">ROSINTL182_09539</name>
</gene>
<dbReference type="HOGENOM" id="CLU_219723_0_0_9"/>
<proteinExistence type="predicted"/>
<evidence type="ECO:0000313" key="3">
    <source>
        <dbReference type="Proteomes" id="UP000004828"/>
    </source>
</evidence>
<organism evidence="2 3">
    <name type="scientific">Roseburia intestinalis L1-82</name>
    <dbReference type="NCBI Taxonomy" id="536231"/>
    <lineage>
        <taxon>Bacteria</taxon>
        <taxon>Bacillati</taxon>
        <taxon>Bacillota</taxon>
        <taxon>Clostridia</taxon>
        <taxon>Lachnospirales</taxon>
        <taxon>Lachnospiraceae</taxon>
        <taxon>Roseburia</taxon>
    </lineage>
</organism>
<name>C7GHW8_9FIRM</name>
<protein>
    <submittedName>
        <fullName evidence="2">Uncharacterized protein</fullName>
    </submittedName>
</protein>
<dbReference type="AlphaFoldDB" id="C7GHW8"/>
<keyword evidence="1" id="KW-0472">Membrane</keyword>
<comment type="caution">
    <text evidence="2">The sequence shown here is derived from an EMBL/GenBank/DDBJ whole genome shotgun (WGS) entry which is preliminary data.</text>
</comment>
<keyword evidence="1" id="KW-0812">Transmembrane</keyword>
<feature type="transmembrane region" description="Helical" evidence="1">
    <location>
        <begin position="6"/>
        <end position="26"/>
    </location>
</feature>
<evidence type="ECO:0000313" key="2">
    <source>
        <dbReference type="EMBL" id="EEU98587.1"/>
    </source>
</evidence>